<dbReference type="GO" id="GO:0030170">
    <property type="term" value="F:pyridoxal phosphate binding"/>
    <property type="evidence" value="ECO:0007669"/>
    <property type="project" value="TreeGrafter"/>
</dbReference>
<evidence type="ECO:0000256" key="2">
    <source>
        <dbReference type="PIRSR" id="PIRSR000390-2"/>
    </source>
</evidence>
<comment type="caution">
    <text evidence="4">The sequence shown here is derived from an EMBL/GenBank/DDBJ whole genome shotgun (WGS) entry which is preliminary data.</text>
</comment>
<sequence length="346" mass="37516">MRSVCSRGAYILQKECTELEQALAEFLGVRHVLGVANGTDAIVIGLKAAGIGPGDEVILPSHTYIASAAAVQWVGATPVLAECGADHMLDPADIEHRITPRTRAIMPVQINGRTCDMDAIGAVAKRHGLLVCEDAAQALGSRFGGRAAGTFGAFGTFSFYPAKLLGAFGDGGAIVTNDDAIATQVKLLRDHGRNDEGKVVAWGLNSRLDNLQAAVLLHKFKTYPEAMARRRAIAQRYQDRLGSLPQVALPPAPDADPRHFDVYQNYEIEADRRDALREHLQNHGVRTIIQWAGTPVHQFKALGFTTQLPRTDRFFERCLLLPMNTALADDDVDSICDTIGSFYANA</sequence>
<dbReference type="PANTHER" id="PTHR30244">
    <property type="entry name" value="TRANSAMINASE"/>
    <property type="match status" value="1"/>
</dbReference>
<dbReference type="AlphaFoldDB" id="A0A562ZF47"/>
<evidence type="ECO:0000256" key="3">
    <source>
        <dbReference type="RuleBase" id="RU004508"/>
    </source>
</evidence>
<dbReference type="Gene3D" id="3.90.1150.10">
    <property type="entry name" value="Aspartate Aminotransferase, domain 1"/>
    <property type="match status" value="1"/>
</dbReference>
<dbReference type="Pfam" id="PF01041">
    <property type="entry name" value="DegT_DnrJ_EryC1"/>
    <property type="match status" value="1"/>
</dbReference>
<evidence type="ECO:0000313" key="4">
    <source>
        <dbReference type="EMBL" id="TWO66171.1"/>
    </source>
</evidence>
<accession>A0A562ZF47</accession>
<dbReference type="InterPro" id="IPR015424">
    <property type="entry name" value="PyrdxlP-dep_Trfase"/>
</dbReference>
<feature type="modified residue" description="N6-(pyridoxal phosphate)lysine" evidence="2">
    <location>
        <position position="163"/>
    </location>
</feature>
<keyword evidence="4" id="KW-0032">Aminotransferase</keyword>
<dbReference type="Proteomes" id="UP000318199">
    <property type="component" value="Unassembled WGS sequence"/>
</dbReference>
<dbReference type="InterPro" id="IPR000653">
    <property type="entry name" value="DegT/StrS_aminotransferase"/>
</dbReference>
<gene>
    <name evidence="4" type="ORF">FN976_26795</name>
</gene>
<evidence type="ECO:0000313" key="5">
    <source>
        <dbReference type="Proteomes" id="UP000318199"/>
    </source>
</evidence>
<organism evidence="4 5">
    <name type="scientific">Caenimonas sedimenti</name>
    <dbReference type="NCBI Taxonomy" id="2596921"/>
    <lineage>
        <taxon>Bacteria</taxon>
        <taxon>Pseudomonadati</taxon>
        <taxon>Pseudomonadota</taxon>
        <taxon>Betaproteobacteria</taxon>
        <taxon>Burkholderiales</taxon>
        <taxon>Comamonadaceae</taxon>
        <taxon>Caenimonas</taxon>
    </lineage>
</organism>
<proteinExistence type="inferred from homology"/>
<keyword evidence="5" id="KW-1185">Reference proteome</keyword>
<dbReference type="PIRSF" id="PIRSF000390">
    <property type="entry name" value="PLP_StrS"/>
    <property type="match status" value="1"/>
</dbReference>
<dbReference type="GO" id="GO:0000271">
    <property type="term" value="P:polysaccharide biosynthetic process"/>
    <property type="evidence" value="ECO:0007669"/>
    <property type="project" value="TreeGrafter"/>
</dbReference>
<dbReference type="CDD" id="cd00616">
    <property type="entry name" value="AHBA_syn"/>
    <property type="match status" value="1"/>
</dbReference>
<dbReference type="OrthoDB" id="9804264at2"/>
<dbReference type="InterPro" id="IPR015421">
    <property type="entry name" value="PyrdxlP-dep_Trfase_major"/>
</dbReference>
<reference evidence="4 5" key="1">
    <citation type="submission" date="2019-07" db="EMBL/GenBank/DDBJ databases">
        <title>Caenimonas sedimenti sp. nov., isolated from activated sludge.</title>
        <authorList>
            <person name="Xu J."/>
        </authorList>
    </citation>
    <scope>NUCLEOTIDE SEQUENCE [LARGE SCALE GENOMIC DNA]</scope>
    <source>
        <strain evidence="4 5">HX-9-20</strain>
    </source>
</reference>
<dbReference type="SUPFAM" id="SSF53383">
    <property type="entry name" value="PLP-dependent transferases"/>
    <property type="match status" value="1"/>
</dbReference>
<protein>
    <submittedName>
        <fullName evidence="4">DegT/DnrJ/EryC1/StrS family aminotransferase</fullName>
    </submittedName>
</protein>
<evidence type="ECO:0000256" key="1">
    <source>
        <dbReference type="PIRSR" id="PIRSR000390-1"/>
    </source>
</evidence>
<comment type="similarity">
    <text evidence="3">Belongs to the DegT/DnrJ/EryC1 family.</text>
</comment>
<keyword evidence="4" id="KW-0808">Transferase</keyword>
<keyword evidence="2 3" id="KW-0663">Pyridoxal phosphate</keyword>
<dbReference type="Gene3D" id="3.40.640.10">
    <property type="entry name" value="Type I PLP-dependent aspartate aminotransferase-like (Major domain)"/>
    <property type="match status" value="1"/>
</dbReference>
<name>A0A562ZF47_9BURK</name>
<feature type="active site" description="Proton acceptor" evidence="1">
    <location>
        <position position="163"/>
    </location>
</feature>
<dbReference type="EMBL" id="VOBQ01000026">
    <property type="protein sequence ID" value="TWO66171.1"/>
    <property type="molecule type" value="Genomic_DNA"/>
</dbReference>
<dbReference type="PANTHER" id="PTHR30244:SF42">
    <property type="entry name" value="UDP-2-ACETAMIDO-2-DEOXY-3-OXO-D-GLUCURONATE AMINOTRANSFERASE"/>
    <property type="match status" value="1"/>
</dbReference>
<dbReference type="InterPro" id="IPR015422">
    <property type="entry name" value="PyrdxlP-dep_Trfase_small"/>
</dbReference>
<dbReference type="GO" id="GO:0008483">
    <property type="term" value="F:transaminase activity"/>
    <property type="evidence" value="ECO:0007669"/>
    <property type="project" value="UniProtKB-KW"/>
</dbReference>